<comment type="caution">
    <text evidence="9">The sequence shown here is derived from an EMBL/GenBank/DDBJ whole genome shotgun (WGS) entry which is preliminary data.</text>
</comment>
<evidence type="ECO:0000259" key="8">
    <source>
        <dbReference type="PROSITE" id="PS50885"/>
    </source>
</evidence>
<dbReference type="Pfam" id="PF00672">
    <property type="entry name" value="HAMP"/>
    <property type="match status" value="1"/>
</dbReference>
<dbReference type="Pfam" id="PF00015">
    <property type="entry name" value="MCPsignal"/>
    <property type="match status" value="1"/>
</dbReference>
<evidence type="ECO:0000259" key="7">
    <source>
        <dbReference type="PROSITE" id="PS50111"/>
    </source>
</evidence>
<evidence type="ECO:0000313" key="10">
    <source>
        <dbReference type="Proteomes" id="UP000006772"/>
    </source>
</evidence>
<dbReference type="SMART" id="SM00304">
    <property type="entry name" value="HAMP"/>
    <property type="match status" value="2"/>
</dbReference>
<dbReference type="InterPro" id="IPR004089">
    <property type="entry name" value="MCPsignal_dom"/>
</dbReference>
<keyword evidence="6" id="KW-0472">Membrane</keyword>
<feature type="domain" description="HAMP" evidence="8">
    <location>
        <begin position="210"/>
        <end position="262"/>
    </location>
</feature>
<evidence type="ECO:0000256" key="2">
    <source>
        <dbReference type="ARBA" id="ARBA00022481"/>
    </source>
</evidence>
<dbReference type="CDD" id="cd11386">
    <property type="entry name" value="MCP_signal"/>
    <property type="match status" value="1"/>
</dbReference>
<dbReference type="EMBL" id="AEEC02000001">
    <property type="protein sequence ID" value="EOA06652.1"/>
    <property type="molecule type" value="Genomic_DNA"/>
</dbReference>
<keyword evidence="4" id="KW-0807">Transducer</keyword>
<keyword evidence="6" id="KW-1133">Transmembrane helix</keyword>
<protein>
    <submittedName>
        <fullName evidence="9">Methyl-accepting chemotaxis transducer transmembrane protein</fullName>
    </submittedName>
</protein>
<dbReference type="InterPro" id="IPR051310">
    <property type="entry name" value="MCP_chemotaxis"/>
</dbReference>
<dbReference type="PANTHER" id="PTHR43531:SF14">
    <property type="entry name" value="METHYL-ACCEPTING CHEMOTAXIS PROTEIN I-RELATED"/>
    <property type="match status" value="1"/>
</dbReference>
<dbReference type="Pfam" id="PF12729">
    <property type="entry name" value="4HB_MCP_1"/>
    <property type="match status" value="1"/>
</dbReference>
<accession>A0AAI9N5V1</accession>
<dbReference type="PANTHER" id="PTHR43531">
    <property type="entry name" value="PROTEIN ICFG"/>
    <property type="match status" value="1"/>
</dbReference>
<keyword evidence="2" id="KW-0488">Methylation</keyword>
<feature type="coiled-coil region" evidence="5">
    <location>
        <begin position="474"/>
        <end position="505"/>
    </location>
</feature>
<dbReference type="AlphaFoldDB" id="A0AAI9N5V1"/>
<dbReference type="CDD" id="cd19411">
    <property type="entry name" value="MCP2201-like_sensor"/>
    <property type="match status" value="1"/>
</dbReference>
<dbReference type="GO" id="GO:0006935">
    <property type="term" value="P:chemotaxis"/>
    <property type="evidence" value="ECO:0007669"/>
    <property type="project" value="TreeGrafter"/>
</dbReference>
<dbReference type="PROSITE" id="PS50111">
    <property type="entry name" value="CHEMOTAXIS_TRANSDUC_2"/>
    <property type="match status" value="1"/>
</dbReference>
<dbReference type="PROSITE" id="PS50885">
    <property type="entry name" value="HAMP"/>
    <property type="match status" value="1"/>
</dbReference>
<reference evidence="9 10" key="1">
    <citation type="journal article" date="2013" name="Front. Microbiol.">
        <title>The genome of the endophytic bacterium H. frisingense GSF30(T) identifies diverse strategies in the Herbaspirillum genus to interact with plants.</title>
        <authorList>
            <person name="Straub D."/>
            <person name="Rothballer M."/>
            <person name="Hartmann A."/>
            <person name="Ludewig U."/>
        </authorList>
    </citation>
    <scope>NUCLEOTIDE SEQUENCE [LARGE SCALE GENOMIC DNA]</scope>
    <source>
        <strain evidence="9 10">GSF30</strain>
    </source>
</reference>
<name>A0AAI9N5V1_9BURK</name>
<dbReference type="GO" id="GO:0005886">
    <property type="term" value="C:plasma membrane"/>
    <property type="evidence" value="ECO:0007669"/>
    <property type="project" value="TreeGrafter"/>
</dbReference>
<dbReference type="CDD" id="cd06225">
    <property type="entry name" value="HAMP"/>
    <property type="match status" value="1"/>
</dbReference>
<dbReference type="SMART" id="SM00283">
    <property type="entry name" value="MA"/>
    <property type="match status" value="1"/>
</dbReference>
<dbReference type="SUPFAM" id="SSF58104">
    <property type="entry name" value="Methyl-accepting chemotaxis protein (MCP) signaling domain"/>
    <property type="match status" value="1"/>
</dbReference>
<dbReference type="RefSeq" id="WP_006461119.1">
    <property type="nucleotide sequence ID" value="NZ_AEEC02000001.1"/>
</dbReference>
<evidence type="ECO:0000313" key="9">
    <source>
        <dbReference type="EMBL" id="EOA06652.1"/>
    </source>
</evidence>
<feature type="transmembrane region" description="Helical" evidence="6">
    <location>
        <begin position="6"/>
        <end position="30"/>
    </location>
</feature>
<organism evidence="9 10">
    <name type="scientific">Herbaspirillum frisingense GSF30</name>
    <dbReference type="NCBI Taxonomy" id="864073"/>
    <lineage>
        <taxon>Bacteria</taxon>
        <taxon>Pseudomonadati</taxon>
        <taxon>Pseudomonadota</taxon>
        <taxon>Betaproteobacteria</taxon>
        <taxon>Burkholderiales</taxon>
        <taxon>Oxalobacteraceae</taxon>
        <taxon>Herbaspirillum</taxon>
    </lineage>
</organism>
<dbReference type="InterPro" id="IPR047347">
    <property type="entry name" value="YvaQ-like_sensor"/>
</dbReference>
<evidence type="ECO:0000256" key="6">
    <source>
        <dbReference type="SAM" id="Phobius"/>
    </source>
</evidence>
<dbReference type="FunFam" id="1.10.287.950:FF:000001">
    <property type="entry name" value="Methyl-accepting chemotaxis sensory transducer"/>
    <property type="match status" value="1"/>
</dbReference>
<comment type="subcellular location">
    <subcellularLocation>
        <location evidence="1">Membrane</location>
    </subcellularLocation>
</comment>
<keyword evidence="6 9" id="KW-0812">Transmembrane</keyword>
<comment type="similarity">
    <text evidence="3">Belongs to the methyl-accepting chemotaxis (MCP) protein family.</text>
</comment>
<keyword evidence="5" id="KW-0175">Coiled coil</keyword>
<dbReference type="Proteomes" id="UP000006772">
    <property type="component" value="Unassembled WGS sequence"/>
</dbReference>
<dbReference type="InterPro" id="IPR003660">
    <property type="entry name" value="HAMP_dom"/>
</dbReference>
<proteinExistence type="inferred from homology"/>
<dbReference type="GO" id="GO:0004888">
    <property type="term" value="F:transmembrane signaling receptor activity"/>
    <property type="evidence" value="ECO:0007669"/>
    <property type="project" value="TreeGrafter"/>
</dbReference>
<evidence type="ECO:0000256" key="4">
    <source>
        <dbReference type="PROSITE-ProRule" id="PRU00284"/>
    </source>
</evidence>
<gene>
    <name evidence="9" type="ORF">HFRIS_000025</name>
</gene>
<feature type="transmembrane region" description="Helical" evidence="6">
    <location>
        <begin position="189"/>
        <end position="208"/>
    </location>
</feature>
<dbReference type="GO" id="GO:0007165">
    <property type="term" value="P:signal transduction"/>
    <property type="evidence" value="ECO:0007669"/>
    <property type="project" value="UniProtKB-KW"/>
</dbReference>
<evidence type="ECO:0000256" key="1">
    <source>
        <dbReference type="ARBA" id="ARBA00004370"/>
    </source>
</evidence>
<evidence type="ECO:0000256" key="3">
    <source>
        <dbReference type="ARBA" id="ARBA00029447"/>
    </source>
</evidence>
<dbReference type="Gene3D" id="1.10.287.950">
    <property type="entry name" value="Methyl-accepting chemotaxis protein"/>
    <property type="match status" value="1"/>
</dbReference>
<evidence type="ECO:0000256" key="5">
    <source>
        <dbReference type="SAM" id="Coils"/>
    </source>
</evidence>
<dbReference type="InterPro" id="IPR024478">
    <property type="entry name" value="HlyB_4HB_MCP"/>
</dbReference>
<sequence length="531" mass="56667">MKNLKIGVRLSIGFISLLMLMALMVGLGVWRLGSIGDASDEMTRVALAKERDSVQWHAAIKENGVRTLAVMKSDDDDFQAYFQKQIDAQSAQISQLQKRVEAAIVDPEEKRLFDEVGRLRAAYRATRQKIFDIKTAGDDAGARVMTDTTLIKMMDDYADGVLRYAEFQKKAIDAAAAEIHHNYRAGRSMLLVLGGIEIALGALLAWALTLSITRPLTQAIAVAETVAAGDLTSRIDSSSRDETGKLLSALKRMNGNLRDIVARVRSGTDTITTASTQIATGNLDLSARTEQQAGSLEETASAMEQLTSTVKQNADNARQANALAAQASQVASRGGAVVDQVVQTMGAIHASSQKIADIIGVIDGIAFQTNILALNAAVEAARAGEQGRGFAVVASEVRSLAQRAAAAAKEIKVLIDESVQKVDDGSRLVEQAGGTMQEVVQSVVRVSEIVREITLASQEQSDGIEQVNLAITHIDEATQQNAALVEEAAAAARSMQDQASALTQAVSVFRLDATALVVIDQRGTLPSTVVR</sequence>
<feature type="domain" description="Methyl-accepting transducer" evidence="7">
    <location>
        <begin position="267"/>
        <end position="496"/>
    </location>
</feature>